<dbReference type="EMBL" id="AP014548">
    <property type="protein sequence ID" value="BAO54065.1"/>
    <property type="molecule type" value="Genomic_DNA"/>
</dbReference>
<dbReference type="Gene3D" id="3.60.21.10">
    <property type="match status" value="1"/>
</dbReference>
<accession>W8VNT7</accession>
<keyword evidence="1" id="KW-1133">Transmembrane helix</keyword>
<keyword evidence="1" id="KW-0812">Transmembrane</keyword>
<dbReference type="Proteomes" id="UP000031760">
    <property type="component" value="Chromosome"/>
</dbReference>
<evidence type="ECO:0000256" key="1">
    <source>
        <dbReference type="SAM" id="Phobius"/>
    </source>
</evidence>
<reference evidence="2 3" key="1">
    <citation type="journal article" date="2014" name="Proc. Natl. Acad. Sci. U.S.A.">
        <title>Functional characterization of flavobacteria rhodopsins reveals a unique class of light-driven chloride pump in bacteria.</title>
        <authorList>
            <person name="Yoshizawa S."/>
            <person name="Kumagai Y."/>
            <person name="Kim H."/>
            <person name="Ogura Y."/>
            <person name="Hayashi T."/>
            <person name="Iwasaki W."/>
            <person name="DeLong E.F."/>
            <person name="Kogure K."/>
        </authorList>
    </citation>
    <scope>NUCLEOTIDE SEQUENCE [LARGE SCALE GENOMIC DNA]</scope>
    <source>
        <strain evidence="2 3">S1-08</strain>
    </source>
</reference>
<evidence type="ECO:0000313" key="2">
    <source>
        <dbReference type="EMBL" id="BAO54065.1"/>
    </source>
</evidence>
<dbReference type="OrthoDB" id="333971at2"/>
<dbReference type="AlphaFoldDB" id="W8VNT7"/>
<keyword evidence="3" id="KW-1185">Reference proteome</keyword>
<dbReference type="RefSeq" id="WP_041494833.1">
    <property type="nucleotide sequence ID" value="NZ_AP014548.1"/>
</dbReference>
<sequence>MIYKYHSFQKHYSQYSLIIIIGLLYLSSGMIQAQENKDISKTIYITGNIGDQKQSKSDEILKAIVKQSQSDPNAVFLSTGNNTSKAGYPKNKEARKKEEQNLTQQLLNPLKEFNGQIILIPGKNEWNSDGQKNIDDLESFLQDNSKAKFWPNDGCPIERETLSDEVELVMIDSQWYLEDWDEHPYMNSKCEIKTREQFFSQFKDELKDEQNKTVIVAIHHPILSANRRGFFARMGGFSNQAYFNNQMQYLVGRLETIASQFEDVVFVSGNNKNLQFIVDDGIPQVISGATTTTEKTRDNSEKVKYASDDNGFAKLSVFKDGSSQIEIFKVENGSTQLVHTSNIQLKKGSLEDFDYHTPDEFGATYEASIYTEEETDKTGFGKWFWGDHYREVYSKEITAPILFLESLPNNVRAITEGGGNQSRSLRLIDDNENEFTVRELRKSAVRFLQSSIDDHYVMDYMKNTVAEDIVQDYYTTAHPYAQFAVNELMTAIDLYHANPRIVYLPKQERLGRFNASYGDKLYMYEEHVGDENKEFETFGNPDDIISTSDLFIELREDKDAKIDEPEYIKARLFDMLIGDWDRHQDQWRWALEEQEDGTELYSPIPRDRDQAFPKYDGVFPAILKLGAPLARNMQTYAPEIQNIKTFNNAGFYLDKSFISSATWEDWKAQAEFIQNNLSDEVIDNAFAQLLPDTIDEDTDKIKEILKQRRANLVNIARDYYEYFKKYEIVIANSKDNTIDVVRSKNGVTQVTIKDDDKVILNNTYSKDLTKELWIYGLDGDDTINVSGEGNNYIDLKIFGGEENDIYTIDNRRAVRVYDYASKKNTFNTPVSKTLTDSYDINNYDPRKRVYSTNVLLPSVGFDPDAGFKAGLTDTYTSYKLLRNPFTSQHTFSANYYAATQGFELKYYGEFAHFFYNWNLGIDARYTTDNYATNFFGIGNETFYDEDAVTLDFNRTKIQQWHIEPSLQYKKYPDFTAHISGRLESNEVDDQENGFAQQFFSASDNVFERQLYAGGEVGLNYNNKQGLVSYPRRGMELELIAGYKRNIESGFNNEFSYVQPTVSFIYPIHESGAATLATKAQANFIIGNTYEFYHAATVGGNNSLRGYRNDRFLGQTSYFQSTDLRVGITKFRTAYVPIRVGVTAGFDYGRVWDDGMDSNEWHNSYGGSVFINGFQAITANVGYYVSDEDSRIIFTAGFRF</sequence>
<gene>
    <name evidence="2" type="ORF">NMS_0056</name>
</gene>
<evidence type="ECO:0000313" key="3">
    <source>
        <dbReference type="Proteomes" id="UP000031760"/>
    </source>
</evidence>
<dbReference type="SUPFAM" id="SSF56300">
    <property type="entry name" value="Metallo-dependent phosphatases"/>
    <property type="match status" value="1"/>
</dbReference>
<protein>
    <submittedName>
        <fullName evidence="2">Surface antigen (D15)</fullName>
    </submittedName>
</protein>
<proteinExistence type="predicted"/>
<feature type="transmembrane region" description="Helical" evidence="1">
    <location>
        <begin position="12"/>
        <end position="31"/>
    </location>
</feature>
<dbReference type="HOGENOM" id="CLU_007496_0_0_10"/>
<organism evidence="2 3">
    <name type="scientific">Nonlabens marinus S1-08</name>
    <dbReference type="NCBI Taxonomy" id="1454201"/>
    <lineage>
        <taxon>Bacteria</taxon>
        <taxon>Pseudomonadati</taxon>
        <taxon>Bacteroidota</taxon>
        <taxon>Flavobacteriia</taxon>
        <taxon>Flavobacteriales</taxon>
        <taxon>Flavobacteriaceae</taxon>
        <taxon>Nonlabens</taxon>
    </lineage>
</organism>
<name>W8VNT7_9FLAO</name>
<dbReference type="KEGG" id="nmf:NMS_0056"/>
<dbReference type="InterPro" id="IPR029052">
    <property type="entry name" value="Metallo-depent_PP-like"/>
</dbReference>
<dbReference type="STRING" id="1454201.NMS_0056"/>
<keyword evidence="1" id="KW-0472">Membrane</keyword>